<dbReference type="EMBL" id="KP783494">
    <property type="protein sequence ID" value="ALV82734.1"/>
    <property type="molecule type" value="mRNA"/>
</dbReference>
<dbReference type="AlphaFoldDB" id="A0A0U3J0B9"/>
<evidence type="ECO:0000313" key="6">
    <source>
        <dbReference type="EMBL" id="ALV82734.1"/>
    </source>
</evidence>
<dbReference type="PRINTS" id="PR00872">
    <property type="entry name" value="MTDIPTERA"/>
</dbReference>
<keyword evidence="3" id="KW-0479">Metal-binding</keyword>
<evidence type="ECO:0000256" key="3">
    <source>
        <dbReference type="ARBA" id="ARBA00022723"/>
    </source>
</evidence>
<comment type="similarity">
    <text evidence="1">Belongs to the metallothionein superfamily. Type 5 family.</text>
</comment>
<keyword evidence="4" id="KW-0862">Zinc</keyword>
<reference evidence="6" key="1">
    <citation type="submission" date="2015-02" db="EMBL/GenBank/DDBJ databases">
        <authorList>
            <person name="Chooi Y.-H."/>
        </authorList>
    </citation>
    <scope>NUCLEOTIDE SEQUENCE</scope>
</reference>
<organism evidence="6">
    <name type="scientific">Musca domestica</name>
    <name type="common">House fly</name>
    <dbReference type="NCBI Taxonomy" id="7370"/>
    <lineage>
        <taxon>Eukaryota</taxon>
        <taxon>Metazoa</taxon>
        <taxon>Ecdysozoa</taxon>
        <taxon>Arthropoda</taxon>
        <taxon>Hexapoda</taxon>
        <taxon>Insecta</taxon>
        <taxon>Pterygota</taxon>
        <taxon>Neoptera</taxon>
        <taxon>Endopterygota</taxon>
        <taxon>Diptera</taxon>
        <taxon>Brachycera</taxon>
        <taxon>Muscomorpha</taxon>
        <taxon>Muscoidea</taxon>
        <taxon>Muscidae</taxon>
        <taxon>Musca</taxon>
    </lineage>
</organism>
<sequence>MPCKGCGNDCKCNAQKCGDSCPCDQHCHCPCKTGSKDECCKK</sequence>
<evidence type="ECO:0000256" key="4">
    <source>
        <dbReference type="ARBA" id="ARBA00022833"/>
    </source>
</evidence>
<evidence type="ECO:0000256" key="5">
    <source>
        <dbReference type="ARBA" id="ARBA00023008"/>
    </source>
</evidence>
<evidence type="ECO:0000256" key="2">
    <source>
        <dbReference type="ARBA" id="ARBA00022539"/>
    </source>
</evidence>
<evidence type="ECO:0000256" key="1">
    <source>
        <dbReference type="ARBA" id="ARBA00009641"/>
    </source>
</evidence>
<keyword evidence="2" id="KW-0104">Cadmium</keyword>
<dbReference type="Pfam" id="PF02067">
    <property type="entry name" value="Metallothio_5"/>
    <property type="match status" value="1"/>
</dbReference>
<gene>
    <name evidence="6" type="primary">MT2</name>
</gene>
<proteinExistence type="evidence at transcript level"/>
<dbReference type="InterPro" id="IPR000966">
    <property type="entry name" value="Metalthion_5"/>
</dbReference>
<keyword evidence="5" id="KW-0186">Copper</keyword>
<name>A0A0U3J0B9_MUSDO</name>
<dbReference type="GO" id="GO:0046872">
    <property type="term" value="F:metal ion binding"/>
    <property type="evidence" value="ECO:0007669"/>
    <property type="project" value="UniProtKB-KW"/>
</dbReference>
<protein>
    <submittedName>
        <fullName evidence="6">Metallothionein-like protein</fullName>
    </submittedName>
</protein>
<accession>A0A0U3J0B9</accession>